<dbReference type="EMBL" id="FOYT01000004">
    <property type="protein sequence ID" value="SFR68755.1"/>
    <property type="molecule type" value="Genomic_DNA"/>
</dbReference>
<keyword evidence="4" id="KW-1185">Reference proteome</keyword>
<dbReference type="AlphaFoldDB" id="A0A1I6IPS4"/>
<organism evidence="3 4">
    <name type="scientific">Halogeometricum rufum</name>
    <dbReference type="NCBI Taxonomy" id="553469"/>
    <lineage>
        <taxon>Archaea</taxon>
        <taxon>Methanobacteriati</taxon>
        <taxon>Methanobacteriota</taxon>
        <taxon>Stenosarchaea group</taxon>
        <taxon>Halobacteria</taxon>
        <taxon>Halobacteriales</taxon>
        <taxon>Haloferacaceae</taxon>
        <taxon>Halogeometricum</taxon>
    </lineage>
</organism>
<dbReference type="OrthoDB" id="371918at2157"/>
<dbReference type="InterPro" id="IPR010994">
    <property type="entry name" value="RuvA_2-like"/>
</dbReference>
<protein>
    <submittedName>
        <fullName evidence="3">Helix-hairpin-helix domain</fullName>
    </submittedName>
</protein>
<dbReference type="SMART" id="SM00382">
    <property type="entry name" value="AAA"/>
    <property type="match status" value="1"/>
</dbReference>
<proteinExistence type="predicted"/>
<evidence type="ECO:0000313" key="4">
    <source>
        <dbReference type="Proteomes" id="UP000198531"/>
    </source>
</evidence>
<accession>A0A1I6IPS4</accession>
<dbReference type="InterPro" id="IPR003593">
    <property type="entry name" value="AAA+_ATPase"/>
</dbReference>
<feature type="region of interest" description="Disordered" evidence="1">
    <location>
        <begin position="803"/>
        <end position="822"/>
    </location>
</feature>
<dbReference type="RefSeq" id="WP_089810020.1">
    <property type="nucleotide sequence ID" value="NZ_FOYT01000004.1"/>
</dbReference>
<dbReference type="Gene3D" id="1.10.150.20">
    <property type="entry name" value="5' to 3' exonuclease, C-terminal subdomain"/>
    <property type="match status" value="1"/>
</dbReference>
<feature type="domain" description="AAA+ ATPase" evidence="2">
    <location>
        <begin position="70"/>
        <end position="261"/>
    </location>
</feature>
<evidence type="ECO:0000313" key="3">
    <source>
        <dbReference type="EMBL" id="SFR68755.1"/>
    </source>
</evidence>
<dbReference type="Pfam" id="PF14520">
    <property type="entry name" value="HHH_5"/>
    <property type="match status" value="1"/>
</dbReference>
<reference evidence="4" key="1">
    <citation type="submission" date="2016-10" db="EMBL/GenBank/DDBJ databases">
        <authorList>
            <person name="Varghese N."/>
            <person name="Submissions S."/>
        </authorList>
    </citation>
    <scope>NUCLEOTIDE SEQUENCE [LARGE SCALE GENOMIC DNA]</scope>
    <source>
        <strain evidence="4">CGMCC 1.7736</strain>
    </source>
</reference>
<evidence type="ECO:0000259" key="2">
    <source>
        <dbReference type="SMART" id="SM00382"/>
    </source>
</evidence>
<dbReference type="Proteomes" id="UP000198531">
    <property type="component" value="Unassembled WGS sequence"/>
</dbReference>
<gene>
    <name evidence="3" type="ORF">SAMN04487947_3495</name>
</gene>
<evidence type="ECO:0000256" key="1">
    <source>
        <dbReference type="SAM" id="MobiDB-lite"/>
    </source>
</evidence>
<sequence length="865" mass="97295">MTTREDGDRSEKALVRRLPDINYWWPDSNREYRPGRPGCIPTKRSWANYKADFYSAIQKLAWDPESEAPQTRFFAIAGSENTGKTTLLGQLVRLFVDDRFRELLWTLPETDDVEHLARGPRDVRTAWAIDRYHYDPSDADGESSHFVNQLPDLGPNRVLYLPLDADPAFQLRPERQIRDAVAYYEAEVLDGDPAETRHFVFVDDVDVLDDDAGDDGWGELVAELCRDAPARTVVGTATSDDVVERQLYDAERDEMRLDDYEIETILPAKFRDYLQRRYPLFEGANAADGVEMAYHAALDGDASLERDPDTYRVSPSEFTTKVRAAVDHPDELLSALESYESQLDRMYRLVGSGGSDSPRAWIKRALEEYLLLGGYLALALDDDLFERSDEWFRAYLRGDADGEGHTFADDAGSVADDLLGSLHEQAPSLQSIKPRRVRDLSRLYSWVADELETRPFDYDDLLGESGDPGDWILDVDRRTLREKYFATLEELVLVAFSDGYGQKKPRHLRVGLRDVGLGNVLQWRDLDDVTSDRDGVRSKLEYMVAFDHVIRFSYNVNHPLDPNCGVVRYWRDGDDFVEFVPKVRGAPVPIGIDTASDTPVEKIDAVGRFLDRQSADPDAGLHDFVRYEPTVGSPRTGPSGGLSKLSEWLERRVLDALEDAGEVDGLSDLWNASVEALAAIDGLSRADAETVADAIALYDAVSDVRGVGPAKQETLWNPGTDDPTHWTVERLGAATVAEVAALDGFTETTAERVIEAAKHRTERGEDGEYERRIDRLRRGDDGWWNGLREEPDSEYRGSYEAFRWGENDDDPTGGSSGATTHHRIHDGEAQFGLVLTGGNSVERYESPEDEKPVYAVPLWLFLTLA</sequence>
<dbReference type="SUPFAM" id="SSF47781">
    <property type="entry name" value="RuvA domain 2-like"/>
    <property type="match status" value="1"/>
</dbReference>
<name>A0A1I6IPS4_9EURY</name>